<evidence type="ECO:0000313" key="3">
    <source>
        <dbReference type="EMBL" id="ORE00401.1"/>
    </source>
</evidence>
<organism evidence="3 4">
    <name type="scientific">Hepatospora eriocheir</name>
    <dbReference type="NCBI Taxonomy" id="1081669"/>
    <lineage>
        <taxon>Eukaryota</taxon>
        <taxon>Fungi</taxon>
        <taxon>Fungi incertae sedis</taxon>
        <taxon>Microsporidia</taxon>
        <taxon>Hepatosporidae</taxon>
        <taxon>Hepatospora</taxon>
    </lineage>
</organism>
<protein>
    <submittedName>
        <fullName evidence="3">ADP/ATP carrier protein 4</fullName>
    </submittedName>
</protein>
<dbReference type="EMBL" id="LTAI01000025">
    <property type="protein sequence ID" value="ORE00401.1"/>
    <property type="molecule type" value="Genomic_DNA"/>
</dbReference>
<feature type="transmembrane region" description="Helical" evidence="2">
    <location>
        <begin position="222"/>
        <end position="241"/>
    </location>
</feature>
<evidence type="ECO:0000256" key="2">
    <source>
        <dbReference type="SAM" id="Phobius"/>
    </source>
</evidence>
<feature type="transmembrane region" description="Helical" evidence="2">
    <location>
        <begin position="423"/>
        <end position="442"/>
    </location>
</feature>
<name>A0A1X0QKS9_9MICR</name>
<accession>A0A1X0QKS9</accession>
<feature type="transmembrane region" description="Helical" evidence="2">
    <location>
        <begin position="130"/>
        <end position="153"/>
    </location>
</feature>
<feature type="region of interest" description="Disordered" evidence="1">
    <location>
        <begin position="1"/>
        <end position="21"/>
    </location>
</feature>
<sequence>MKSELNKNEFNGADQESKEDVKNMHNSTLMTEEEYNKRVKLLLDNKFTRIFPYLVCEWRRITSIVICFGLISFVNNFLKDFRNTIASRYLDPQSVEWFKIIGFPATIYASSVANNLNKKYKNNTKTLKMYLLYSMGVFSVVCILHLLQSFVWFGEGWCYLVSVGSSFDLRGLTFIKTLNNMLNYLTLSIIYVVSAVVPYVIITSLFSLFLQSMISRESYKRYSRIVTIFSNIAMLVCIYLTKITNNGIEYCKHDNFIWVCGFIFLISILAFGVIYCCLLWIDWECSVNPLFIGEENIRLAKKSTSSSKATKPKNNSMGIFDVFKKMASSKLLASICIITFSYNFTVGYASSISSACYNAYVKYLSDNPSKNFNHYQVNKSYISNVFRASEGKLLSYCTIWLMLSPLFSYLFENFGVGLFGSMQPVFSFILAMGSVVFAAVNYPESGAEKKDSILFLPKITWFEVNLEKECQFISMLSFLNRLSKYAFYDYLMECVFSNINDQDRFLYKNIANSFFGKGGQMLSSVIAILFEFSGVSSDSRYTCVVLAAFICTISVISVFGAFYISKKFNESVKDGKFIEDVPFGSTRVN</sequence>
<evidence type="ECO:0000256" key="1">
    <source>
        <dbReference type="SAM" id="MobiDB-lite"/>
    </source>
</evidence>
<dbReference type="VEuPathDB" id="MicrosporidiaDB:A0H76_2954"/>
<keyword evidence="2" id="KW-0472">Membrane</keyword>
<feature type="transmembrane region" description="Helical" evidence="2">
    <location>
        <begin position="514"/>
        <end position="532"/>
    </location>
</feature>
<evidence type="ECO:0000313" key="4">
    <source>
        <dbReference type="Proteomes" id="UP000192501"/>
    </source>
</evidence>
<comment type="caution">
    <text evidence="3">The sequence shown here is derived from an EMBL/GenBank/DDBJ whole genome shotgun (WGS) entry which is preliminary data.</text>
</comment>
<proteinExistence type="predicted"/>
<reference evidence="3 4" key="1">
    <citation type="journal article" date="2017" name="Environ. Microbiol.">
        <title>Decay of the glycolytic pathway and adaptation to intranuclear parasitism within Enterocytozoonidae microsporidia.</title>
        <authorList>
            <person name="Wiredu Boakye D."/>
            <person name="Jaroenlak P."/>
            <person name="Prachumwat A."/>
            <person name="Williams T.A."/>
            <person name="Bateman K.S."/>
            <person name="Itsathitphaisarn O."/>
            <person name="Sritunyalucksana K."/>
            <person name="Paszkiewicz K.H."/>
            <person name="Moore K.A."/>
            <person name="Stentiford G.D."/>
            <person name="Williams B.A."/>
        </authorList>
    </citation>
    <scope>NUCLEOTIDE SEQUENCE [LARGE SCALE GENOMIC DNA]</scope>
    <source>
        <strain evidence="4">canceri</strain>
    </source>
</reference>
<dbReference type="Proteomes" id="UP000192501">
    <property type="component" value="Unassembled WGS sequence"/>
</dbReference>
<dbReference type="VEuPathDB" id="MicrosporidiaDB:HERIO_2370"/>
<feature type="transmembrane region" description="Helical" evidence="2">
    <location>
        <begin position="544"/>
        <end position="564"/>
    </location>
</feature>
<gene>
    <name evidence="3" type="ORF">A0H76_2954</name>
</gene>
<dbReference type="AlphaFoldDB" id="A0A1X0QKS9"/>
<feature type="transmembrane region" description="Helical" evidence="2">
    <location>
        <begin position="61"/>
        <end position="78"/>
    </location>
</feature>
<keyword evidence="2" id="KW-0812">Transmembrane</keyword>
<feature type="transmembrane region" description="Helical" evidence="2">
    <location>
        <begin position="256"/>
        <end position="281"/>
    </location>
</feature>
<feature type="transmembrane region" description="Helical" evidence="2">
    <location>
        <begin position="189"/>
        <end position="210"/>
    </location>
</feature>
<keyword evidence="2" id="KW-1133">Transmembrane helix</keyword>